<dbReference type="GO" id="GO:0020037">
    <property type="term" value="F:heme binding"/>
    <property type="evidence" value="ECO:0007669"/>
    <property type="project" value="InterPro"/>
</dbReference>
<dbReference type="OrthoDB" id="3934656at2759"/>
<comment type="cofactor">
    <cofactor evidence="4">
        <name>heme</name>
        <dbReference type="ChEBI" id="CHEBI:30413"/>
    </cofactor>
</comment>
<evidence type="ECO:0000256" key="1">
    <source>
        <dbReference type="ARBA" id="ARBA00022723"/>
    </source>
</evidence>
<dbReference type="EMBL" id="JAEPRD010000046">
    <property type="protein sequence ID" value="KAG2204139.1"/>
    <property type="molecule type" value="Genomic_DNA"/>
</dbReference>
<evidence type="ECO:0000313" key="6">
    <source>
        <dbReference type="EMBL" id="KAG2204139.1"/>
    </source>
</evidence>
<evidence type="ECO:0000256" key="2">
    <source>
        <dbReference type="ARBA" id="ARBA00023002"/>
    </source>
</evidence>
<accession>A0A8H7R466</accession>
<dbReference type="PRINTS" id="PR00385">
    <property type="entry name" value="P450"/>
</dbReference>
<dbReference type="PRINTS" id="PR00463">
    <property type="entry name" value="EP450I"/>
</dbReference>
<sequence>IMNSLIESISPRFLERKKLVPVVSITAATVILFSSYKCFWKKTKERGIKEIPIPGSRYPYFGHMFSLGTSPGKVIAAWHREFGPLIQLCMGIQTWIMVDDPVLAHKIFVSNGAVASNRPHVTFAYDYYGLKGKGIVFGSHSKNWKNARAAVLSIIAPKVVDQNYIKPIQCEAAALVDRLIAYSKKENGVDPTVHLHLNSMNTICRAAFGKHYSFDDPEFKTMSHVTDRSMTLAAMEQDLPNFLPIMTVVDYLSGKHATMKDFINNERNPLYRKLIAEALETPGPNFLKSLDAFNFTEEERLVITADLINGGTDTVSVTLSWSFVIMCHYPLAQKKAADEIDAFIKLNGRLPEFSERTQLPYCVSMMKEGMRFRPIGPFGIPHTLDADVLVDGYLISKGSTVISSMESMHRNPDVFSEPLRYYPERFMNNLKTMDATAKGKIEERDHFNFGWGRRMCPAIYMAEVEFFTSLIQILSKCTIEPVRDASGKEQLPDIDHPVTAGLTLLPIPYKVNFVERTDSLENMYISPKISGDN</sequence>
<keyword evidence="4 5" id="KW-0349">Heme</keyword>
<dbReference type="InterPro" id="IPR036396">
    <property type="entry name" value="Cyt_P450_sf"/>
</dbReference>
<dbReference type="InterPro" id="IPR002401">
    <property type="entry name" value="Cyt_P450_E_grp-I"/>
</dbReference>
<keyword evidence="3 4" id="KW-0408">Iron</keyword>
<dbReference type="GO" id="GO:0005506">
    <property type="term" value="F:iron ion binding"/>
    <property type="evidence" value="ECO:0007669"/>
    <property type="project" value="InterPro"/>
</dbReference>
<keyword evidence="2 5" id="KW-0560">Oxidoreductase</keyword>
<comment type="similarity">
    <text evidence="5">Belongs to the cytochrome P450 family.</text>
</comment>
<gene>
    <name evidence="6" type="ORF">INT47_011622</name>
</gene>
<dbReference type="GO" id="GO:0016705">
    <property type="term" value="F:oxidoreductase activity, acting on paired donors, with incorporation or reduction of molecular oxygen"/>
    <property type="evidence" value="ECO:0007669"/>
    <property type="project" value="InterPro"/>
</dbReference>
<keyword evidence="1 4" id="KW-0479">Metal-binding</keyword>
<evidence type="ECO:0000313" key="7">
    <source>
        <dbReference type="Proteomes" id="UP000603453"/>
    </source>
</evidence>
<dbReference type="AlphaFoldDB" id="A0A8H7R466"/>
<protein>
    <recommendedName>
        <fullName evidence="8">Cytochrome P450</fullName>
    </recommendedName>
</protein>
<evidence type="ECO:0000256" key="3">
    <source>
        <dbReference type="ARBA" id="ARBA00023004"/>
    </source>
</evidence>
<evidence type="ECO:0008006" key="8">
    <source>
        <dbReference type="Google" id="ProtNLM"/>
    </source>
</evidence>
<dbReference type="PANTHER" id="PTHR46300:SF11">
    <property type="entry name" value="OXIDOREDUCTASE, PUTATIVE-RELATED"/>
    <property type="match status" value="1"/>
</dbReference>
<dbReference type="GO" id="GO:0004497">
    <property type="term" value="F:monooxygenase activity"/>
    <property type="evidence" value="ECO:0007669"/>
    <property type="project" value="UniProtKB-KW"/>
</dbReference>
<reference evidence="6" key="1">
    <citation type="submission" date="2020-12" db="EMBL/GenBank/DDBJ databases">
        <title>Metabolic potential, ecology and presence of endohyphal bacteria is reflected in genomic diversity of Mucoromycotina.</title>
        <authorList>
            <person name="Muszewska A."/>
            <person name="Okrasinska A."/>
            <person name="Steczkiewicz K."/>
            <person name="Drgas O."/>
            <person name="Orlowska M."/>
            <person name="Perlinska-Lenart U."/>
            <person name="Aleksandrzak-Piekarczyk T."/>
            <person name="Szatraj K."/>
            <person name="Zielenkiewicz U."/>
            <person name="Pilsyk S."/>
            <person name="Malc E."/>
            <person name="Mieczkowski P."/>
            <person name="Kruszewska J.S."/>
            <person name="Biernat P."/>
            <person name="Pawlowska J."/>
        </authorList>
    </citation>
    <scope>NUCLEOTIDE SEQUENCE</scope>
    <source>
        <strain evidence="6">WA0000017839</strain>
    </source>
</reference>
<dbReference type="InterPro" id="IPR050364">
    <property type="entry name" value="Cytochrome_P450_fung"/>
</dbReference>
<feature type="non-terminal residue" evidence="6">
    <location>
        <position position="1"/>
    </location>
</feature>
<organism evidence="6 7">
    <name type="scientific">Mucor saturninus</name>
    <dbReference type="NCBI Taxonomy" id="64648"/>
    <lineage>
        <taxon>Eukaryota</taxon>
        <taxon>Fungi</taxon>
        <taxon>Fungi incertae sedis</taxon>
        <taxon>Mucoromycota</taxon>
        <taxon>Mucoromycotina</taxon>
        <taxon>Mucoromycetes</taxon>
        <taxon>Mucorales</taxon>
        <taxon>Mucorineae</taxon>
        <taxon>Mucoraceae</taxon>
        <taxon>Mucor</taxon>
    </lineage>
</organism>
<feature type="binding site" description="axial binding residue" evidence="4">
    <location>
        <position position="456"/>
    </location>
    <ligand>
        <name>heme</name>
        <dbReference type="ChEBI" id="CHEBI:30413"/>
    </ligand>
    <ligandPart>
        <name>Fe</name>
        <dbReference type="ChEBI" id="CHEBI:18248"/>
    </ligandPart>
</feature>
<dbReference type="Proteomes" id="UP000603453">
    <property type="component" value="Unassembled WGS sequence"/>
</dbReference>
<keyword evidence="5" id="KW-0503">Monooxygenase</keyword>
<name>A0A8H7R466_9FUNG</name>
<comment type="caution">
    <text evidence="6">The sequence shown here is derived from an EMBL/GenBank/DDBJ whole genome shotgun (WGS) entry which is preliminary data.</text>
</comment>
<evidence type="ECO:0000256" key="4">
    <source>
        <dbReference type="PIRSR" id="PIRSR602401-1"/>
    </source>
</evidence>
<dbReference type="PANTHER" id="PTHR46300">
    <property type="entry name" value="P450, PUTATIVE (EUROFUNG)-RELATED-RELATED"/>
    <property type="match status" value="1"/>
</dbReference>
<dbReference type="Gene3D" id="1.10.630.10">
    <property type="entry name" value="Cytochrome P450"/>
    <property type="match status" value="1"/>
</dbReference>
<keyword evidence="7" id="KW-1185">Reference proteome</keyword>
<dbReference type="InterPro" id="IPR017972">
    <property type="entry name" value="Cyt_P450_CS"/>
</dbReference>
<dbReference type="PROSITE" id="PS00086">
    <property type="entry name" value="CYTOCHROME_P450"/>
    <property type="match status" value="1"/>
</dbReference>
<dbReference type="InterPro" id="IPR001128">
    <property type="entry name" value="Cyt_P450"/>
</dbReference>
<dbReference type="SUPFAM" id="SSF48264">
    <property type="entry name" value="Cytochrome P450"/>
    <property type="match status" value="1"/>
</dbReference>
<evidence type="ECO:0000256" key="5">
    <source>
        <dbReference type="RuleBase" id="RU000461"/>
    </source>
</evidence>
<proteinExistence type="inferred from homology"/>
<feature type="non-terminal residue" evidence="6">
    <location>
        <position position="533"/>
    </location>
</feature>
<dbReference type="Pfam" id="PF00067">
    <property type="entry name" value="p450"/>
    <property type="match status" value="1"/>
</dbReference>